<dbReference type="InterPro" id="IPR009014">
    <property type="entry name" value="Transketo_C/PFOR_II"/>
</dbReference>
<gene>
    <name evidence="5" type="ORF">JFL75_00910</name>
</gene>
<reference evidence="5" key="1">
    <citation type="submission" date="2021-01" db="EMBL/GenBank/DDBJ databases">
        <title>Description of Breznakiella homolactica.</title>
        <authorList>
            <person name="Song Y."/>
            <person name="Brune A."/>
        </authorList>
    </citation>
    <scope>NUCLEOTIDE SEQUENCE</scope>
    <source>
        <strain evidence="5">RmG30</strain>
    </source>
</reference>
<dbReference type="PANTHER" id="PTHR43825:SF1">
    <property type="entry name" value="TRANSKETOLASE-LIKE PYRIMIDINE-BINDING DOMAIN-CONTAINING PROTEIN"/>
    <property type="match status" value="1"/>
</dbReference>
<dbReference type="AlphaFoldDB" id="A0A7T7XNC4"/>
<dbReference type="Pfam" id="PF02779">
    <property type="entry name" value="Transket_pyr"/>
    <property type="match status" value="1"/>
</dbReference>
<sequence length="310" mass="33034">MADKEMRAVYCETLQGLAEKNRDIVILEADLMRASGTMPFKTAFPERGIDVGVAEANMVGVAAGLSAAGKIPFAATFGCFASRRTFDQFFLSANYARLNVKLTGTDPGISAAFNGGTHMPFEDIGMMRLVPGLTIIEPSDPVSLEKLVEASAAHYGCVYMRLHRKPVASLYPADESFELGKGKVLKDGNDVTIIALGAIMVPEALKAAELLKEKGFSAAVIDILTVKPLDRELVLKYAAKTGRIVTAENHQTAGGLGGAVAELLAEERPTPVAMVGIRDVFGEVGTQDWLQQHFKLTAADIAGKAMGLFA</sequence>
<evidence type="ECO:0000259" key="4">
    <source>
        <dbReference type="SMART" id="SM00861"/>
    </source>
</evidence>
<dbReference type="EMBL" id="CP067089">
    <property type="protein sequence ID" value="QQO09511.1"/>
    <property type="molecule type" value="Genomic_DNA"/>
</dbReference>
<dbReference type="SUPFAM" id="SSF52922">
    <property type="entry name" value="TK C-terminal domain-like"/>
    <property type="match status" value="1"/>
</dbReference>
<dbReference type="InterPro" id="IPR029061">
    <property type="entry name" value="THDP-binding"/>
</dbReference>
<evidence type="ECO:0000256" key="1">
    <source>
        <dbReference type="ARBA" id="ARBA00001964"/>
    </source>
</evidence>
<dbReference type="Gene3D" id="3.40.50.970">
    <property type="match status" value="1"/>
</dbReference>
<dbReference type="PANTHER" id="PTHR43825">
    <property type="entry name" value="PYRUVATE DEHYDROGENASE E1 COMPONENT"/>
    <property type="match status" value="1"/>
</dbReference>
<dbReference type="RefSeq" id="WP_215626814.1">
    <property type="nucleotide sequence ID" value="NZ_CP067089.2"/>
</dbReference>
<dbReference type="FunFam" id="3.40.50.970:FF:000129">
    <property type="entry name" value="Transketolase"/>
    <property type="match status" value="1"/>
</dbReference>
<evidence type="ECO:0000313" key="5">
    <source>
        <dbReference type="EMBL" id="QQO09511.1"/>
    </source>
</evidence>
<keyword evidence="6" id="KW-1185">Reference proteome</keyword>
<organism evidence="5 6">
    <name type="scientific">Breznakiella homolactica</name>
    <dbReference type="NCBI Taxonomy" id="2798577"/>
    <lineage>
        <taxon>Bacteria</taxon>
        <taxon>Pseudomonadati</taxon>
        <taxon>Spirochaetota</taxon>
        <taxon>Spirochaetia</taxon>
        <taxon>Spirochaetales</taxon>
        <taxon>Breznakiellaceae</taxon>
        <taxon>Breznakiella</taxon>
    </lineage>
</organism>
<dbReference type="InterPro" id="IPR051157">
    <property type="entry name" value="PDH/Transketolase"/>
</dbReference>
<dbReference type="SUPFAM" id="SSF52518">
    <property type="entry name" value="Thiamin diphosphate-binding fold (THDP-binding)"/>
    <property type="match status" value="1"/>
</dbReference>
<dbReference type="InterPro" id="IPR033248">
    <property type="entry name" value="Transketolase_C"/>
</dbReference>
<evidence type="ECO:0000256" key="2">
    <source>
        <dbReference type="ARBA" id="ARBA00007131"/>
    </source>
</evidence>
<proteinExistence type="inferred from homology"/>
<keyword evidence="3" id="KW-0786">Thiamine pyrophosphate</keyword>
<protein>
    <submittedName>
        <fullName evidence="5">Transketolase family protein</fullName>
    </submittedName>
</protein>
<evidence type="ECO:0000313" key="6">
    <source>
        <dbReference type="Proteomes" id="UP000595917"/>
    </source>
</evidence>
<accession>A0A7T7XNC4</accession>
<dbReference type="InterPro" id="IPR005475">
    <property type="entry name" value="Transketolase-like_Pyr-bd"/>
</dbReference>
<dbReference type="Pfam" id="PF02780">
    <property type="entry name" value="Transketolase_C"/>
    <property type="match status" value="1"/>
</dbReference>
<dbReference type="KEGG" id="bhc:JFL75_00910"/>
<dbReference type="CDD" id="cd07033">
    <property type="entry name" value="TPP_PYR_DXS_TK_like"/>
    <property type="match status" value="1"/>
</dbReference>
<comment type="similarity">
    <text evidence="2">Belongs to the transketolase family.</text>
</comment>
<dbReference type="SMART" id="SM00861">
    <property type="entry name" value="Transket_pyr"/>
    <property type="match status" value="1"/>
</dbReference>
<feature type="domain" description="Transketolase-like pyrimidine-binding" evidence="4">
    <location>
        <begin position="4"/>
        <end position="169"/>
    </location>
</feature>
<comment type="cofactor">
    <cofactor evidence="1">
        <name>thiamine diphosphate</name>
        <dbReference type="ChEBI" id="CHEBI:58937"/>
    </cofactor>
</comment>
<dbReference type="Gene3D" id="3.40.50.920">
    <property type="match status" value="1"/>
</dbReference>
<evidence type="ECO:0000256" key="3">
    <source>
        <dbReference type="ARBA" id="ARBA00023052"/>
    </source>
</evidence>
<name>A0A7T7XNC4_9SPIR</name>
<dbReference type="Proteomes" id="UP000595917">
    <property type="component" value="Chromosome"/>
</dbReference>